<dbReference type="RefSeq" id="XP_074218072.1">
    <property type="nucleotide sequence ID" value="XM_074361971.1"/>
</dbReference>
<evidence type="ECO:0000313" key="1">
    <source>
        <dbReference type="Proteomes" id="UP001732780"/>
    </source>
</evidence>
<sequence>MVPAWMVPPPPPPPLAPHNKLPALRKGGRRRGSGQRGKGGRAGAAASALLPPSTRSSHKLGAAGCPRRGCVSACASASVSGRDRGRCCHPVCSWGPAAPRVRPRLTGARGGRWLAGAPPSPPIPGACPNFLIQGTCRRSSCALPTVITVPSRQPPTVNAAVAAVSTDATTEAVATAFPLAGLTAPGGLAASRGNRHLSSTLFCAPKTGWHYEADPELGAMWEEDWIGYQSESSLGFFQMTPPVRHLVSGGIHGFLLASLHFPSAFDLGNVTRMMAAFSVVEMIDTSQKQRLIGHPLPRGDVFPEKTFEYDKSCPRRGRKKGWYFWVMRKDSRCPGSTRRALTRCQSNSDQTRSG</sequence>
<accession>A0AC58Q714</accession>
<proteinExistence type="predicted"/>
<organism evidence="1 2">
    <name type="scientific">Camelus bactrianus</name>
    <name type="common">Bactrian camel</name>
    <dbReference type="NCBI Taxonomy" id="9837"/>
    <lineage>
        <taxon>Eukaryota</taxon>
        <taxon>Metazoa</taxon>
        <taxon>Chordata</taxon>
        <taxon>Craniata</taxon>
        <taxon>Vertebrata</taxon>
        <taxon>Euteleostomi</taxon>
        <taxon>Mammalia</taxon>
        <taxon>Eutheria</taxon>
        <taxon>Laurasiatheria</taxon>
        <taxon>Artiodactyla</taxon>
        <taxon>Tylopoda</taxon>
        <taxon>Camelidae</taxon>
        <taxon>Camelus</taxon>
    </lineage>
</organism>
<gene>
    <name evidence="2" type="primary">LOC105079183</name>
</gene>
<name>A0AC58Q714_CAMBA</name>
<reference evidence="2" key="1">
    <citation type="submission" date="2025-08" db="UniProtKB">
        <authorList>
            <consortium name="RefSeq"/>
        </authorList>
    </citation>
    <scope>IDENTIFICATION</scope>
    <source>
        <tissue evidence="2">Blood</tissue>
    </source>
</reference>
<protein>
    <submittedName>
        <fullName evidence="2">Uncharacterized protein LOC105079183</fullName>
    </submittedName>
</protein>
<evidence type="ECO:0000313" key="2">
    <source>
        <dbReference type="RefSeq" id="XP_074218072.1"/>
    </source>
</evidence>
<keyword evidence="1" id="KW-1185">Reference proteome</keyword>
<dbReference type="Proteomes" id="UP001732780">
    <property type="component" value="Chromosome 4"/>
</dbReference>